<reference evidence="1 2" key="1">
    <citation type="submission" date="2018-06" db="EMBL/GenBank/DDBJ databases">
        <authorList>
            <consortium name="Pathogen Informatics"/>
            <person name="Doyle S."/>
        </authorList>
    </citation>
    <scope>NUCLEOTIDE SEQUENCE [LARGE SCALE GENOMIC DNA]</scope>
    <source>
        <strain evidence="1 2">NCTC7914</strain>
    </source>
</reference>
<evidence type="ECO:0000313" key="2">
    <source>
        <dbReference type="Proteomes" id="UP000254602"/>
    </source>
</evidence>
<name>A0A379KLM0_PSEPU</name>
<evidence type="ECO:0000313" key="1">
    <source>
        <dbReference type="EMBL" id="SUD68761.1"/>
    </source>
</evidence>
<accession>A0A379KLM0</accession>
<dbReference type="EMBL" id="UGUY01000001">
    <property type="protein sequence ID" value="SUD68761.1"/>
    <property type="molecule type" value="Genomic_DNA"/>
</dbReference>
<sequence>MIKRMQNTYTKGAAVMPHVWLGSKRDKVNNEHG</sequence>
<dbReference type="Proteomes" id="UP000254602">
    <property type="component" value="Unassembled WGS sequence"/>
</dbReference>
<gene>
    <name evidence="1" type="ORF">NCTC7914_02884</name>
</gene>
<organism evidence="1 2">
    <name type="scientific">Pseudomonas putida</name>
    <name type="common">Arthrobacter siderocapsulatus</name>
    <dbReference type="NCBI Taxonomy" id="303"/>
    <lineage>
        <taxon>Bacteria</taxon>
        <taxon>Pseudomonadati</taxon>
        <taxon>Pseudomonadota</taxon>
        <taxon>Gammaproteobacteria</taxon>
        <taxon>Pseudomonadales</taxon>
        <taxon>Pseudomonadaceae</taxon>
        <taxon>Pseudomonas</taxon>
    </lineage>
</organism>
<protein>
    <submittedName>
        <fullName evidence="1">Uncharacterized protein</fullName>
    </submittedName>
</protein>
<dbReference type="AlphaFoldDB" id="A0A379KLM0"/>
<proteinExistence type="predicted"/>